<dbReference type="AlphaFoldDB" id="A0A1D8NFK2"/>
<dbReference type="VEuPathDB" id="FungiDB:YALI1_D26934g"/>
<protein>
    <submittedName>
        <fullName evidence="1">Uncharacterized protein</fullName>
    </submittedName>
</protein>
<evidence type="ECO:0000313" key="1">
    <source>
        <dbReference type="EMBL" id="AOW04406.1"/>
    </source>
</evidence>
<name>A0A1D8NFK2_YARLL</name>
<accession>A0A1D8NFK2</accession>
<organism evidence="1 2">
    <name type="scientific">Yarrowia lipolytica</name>
    <name type="common">Candida lipolytica</name>
    <dbReference type="NCBI Taxonomy" id="4952"/>
    <lineage>
        <taxon>Eukaryota</taxon>
        <taxon>Fungi</taxon>
        <taxon>Dikarya</taxon>
        <taxon>Ascomycota</taxon>
        <taxon>Saccharomycotina</taxon>
        <taxon>Dipodascomycetes</taxon>
        <taxon>Dipodascales</taxon>
        <taxon>Dipodascales incertae sedis</taxon>
        <taxon>Yarrowia</taxon>
    </lineage>
</organism>
<dbReference type="EMBL" id="CP017556">
    <property type="protein sequence ID" value="AOW04406.1"/>
    <property type="molecule type" value="Genomic_DNA"/>
</dbReference>
<dbReference type="GeneID" id="94583413"/>
<dbReference type="RefSeq" id="XP_068138902.1">
    <property type="nucleotide sequence ID" value="XM_068282801.1"/>
</dbReference>
<reference evidence="1 2" key="1">
    <citation type="journal article" date="2016" name="PLoS ONE">
        <title>Sequence Assembly of Yarrowia lipolytica Strain W29/CLIB89 Shows Transposable Element Diversity.</title>
        <authorList>
            <person name="Magnan C."/>
            <person name="Yu J."/>
            <person name="Chang I."/>
            <person name="Jahn E."/>
            <person name="Kanomata Y."/>
            <person name="Wu J."/>
            <person name="Zeller M."/>
            <person name="Oakes M."/>
            <person name="Baldi P."/>
            <person name="Sandmeyer S."/>
        </authorList>
    </citation>
    <scope>NUCLEOTIDE SEQUENCE [LARGE SCALE GENOMIC DNA]</scope>
    <source>
        <strain evidence="2">CLIB89(W29)</strain>
    </source>
</reference>
<evidence type="ECO:0000313" key="2">
    <source>
        <dbReference type="Proteomes" id="UP000182444"/>
    </source>
</evidence>
<gene>
    <name evidence="1" type="ORF">YALI1_D26934g</name>
</gene>
<sequence>MDDSASIVPLRTAPSRSVPHPIACHRTLRGCRIIGRSVQLGRLGSRPYVYLRAYISLRLVSDLLSRVSNAFSPTLCRFETHSLTLNLLLPPSLPPWKPRSCFSPAQQFVSMSRTFQTLRKPLDRRRGGPRMSCRSVGGLRERIGDVFERIVRVSKNR</sequence>
<dbReference type="Proteomes" id="UP000182444">
    <property type="component" value="Chromosome 1D"/>
</dbReference>
<proteinExistence type="predicted"/>